<evidence type="ECO:0000313" key="3">
    <source>
        <dbReference type="Proteomes" id="UP000053413"/>
    </source>
</evidence>
<dbReference type="AlphaFoldDB" id="A0A0X3WXN2"/>
<dbReference type="PANTHER" id="PTHR40761">
    <property type="entry name" value="CONSERVED INTEGRAL MEMBRANE ALANINE VALINE AND LEUCINE RICH PROTEIN-RELATED"/>
    <property type="match status" value="1"/>
</dbReference>
<dbReference type="RefSeq" id="WP_059144257.1">
    <property type="nucleotide sequence ID" value="NZ_LLZJ01000166.1"/>
</dbReference>
<keyword evidence="1" id="KW-0812">Transmembrane</keyword>
<name>A0A0X3WXN2_STRVO</name>
<feature type="transmembrane region" description="Helical" evidence="1">
    <location>
        <begin position="107"/>
        <end position="125"/>
    </location>
</feature>
<feature type="transmembrane region" description="Helical" evidence="1">
    <location>
        <begin position="235"/>
        <end position="253"/>
    </location>
</feature>
<evidence type="ECO:0008006" key="4">
    <source>
        <dbReference type="Google" id="ProtNLM"/>
    </source>
</evidence>
<accession>A0A0X3WXN2</accession>
<feature type="transmembrane region" description="Helical" evidence="1">
    <location>
        <begin position="197"/>
        <end position="223"/>
    </location>
</feature>
<feature type="transmembrane region" description="Helical" evidence="1">
    <location>
        <begin position="84"/>
        <end position="101"/>
    </location>
</feature>
<dbReference type="NCBIfam" id="NF038012">
    <property type="entry name" value="DMT_1"/>
    <property type="match status" value="1"/>
</dbReference>
<dbReference type="GeneID" id="97435093"/>
<proteinExistence type="predicted"/>
<gene>
    <name evidence="2" type="ORF">ADL28_15100</name>
</gene>
<feature type="transmembrane region" description="Helical" evidence="1">
    <location>
        <begin position="260"/>
        <end position="279"/>
    </location>
</feature>
<dbReference type="EMBL" id="LLZJ01000166">
    <property type="protein sequence ID" value="KUL61575.1"/>
    <property type="molecule type" value="Genomic_DNA"/>
</dbReference>
<feature type="transmembrane region" description="Helical" evidence="1">
    <location>
        <begin position="137"/>
        <end position="158"/>
    </location>
</feature>
<keyword evidence="1" id="KW-0472">Membrane</keyword>
<comment type="caution">
    <text evidence="2">The sequence shown here is derived from an EMBL/GenBank/DDBJ whole genome shotgun (WGS) entry which is preliminary data.</text>
</comment>
<organism evidence="2 3">
    <name type="scientific">Streptomyces violaceusniger</name>
    <dbReference type="NCBI Taxonomy" id="68280"/>
    <lineage>
        <taxon>Bacteria</taxon>
        <taxon>Bacillati</taxon>
        <taxon>Actinomycetota</taxon>
        <taxon>Actinomycetes</taxon>
        <taxon>Kitasatosporales</taxon>
        <taxon>Streptomycetaceae</taxon>
        <taxon>Streptomyces</taxon>
        <taxon>Streptomyces violaceusniger group</taxon>
    </lineage>
</organism>
<reference evidence="3" key="1">
    <citation type="submission" date="2015-10" db="EMBL/GenBank/DDBJ databases">
        <authorList>
            <person name="Ju K.-S."/>
            <person name="Doroghazi J.R."/>
            <person name="Metcalf W.W."/>
        </authorList>
    </citation>
    <scope>NUCLEOTIDE SEQUENCE [LARGE SCALE GENOMIC DNA]</scope>
    <source>
        <strain evidence="3">NRRL F-8817</strain>
    </source>
</reference>
<dbReference type="OrthoDB" id="3822427at2"/>
<feature type="transmembrane region" description="Helical" evidence="1">
    <location>
        <begin position="164"/>
        <end position="185"/>
    </location>
</feature>
<dbReference type="Proteomes" id="UP000053413">
    <property type="component" value="Unassembled WGS sequence"/>
</dbReference>
<keyword evidence="1" id="KW-1133">Transmembrane helix</keyword>
<protein>
    <recommendedName>
        <fullName evidence="4">Integral membrane protein</fullName>
    </recommendedName>
</protein>
<evidence type="ECO:0000313" key="2">
    <source>
        <dbReference type="EMBL" id="KUL61575.1"/>
    </source>
</evidence>
<sequence length="307" mass="31485">MVTMTIVLSIVFALLAAGSNALGTVLQRRAALTVPASRSLRLGLVRDLLHTPVWFGGMLGVVFAALFQALALATGSLATVQPIFILELPLALVIGGIVFRVGVTRKAWMCVACIVGGLALVLFSLAPTGGRDQVPGIWWVPGLAVTGGIGAALVLAGLRRPTGLMRAACLAAAAAIGNAVTAALIKSAMNILADQGAVAFFTAWQTYSFAAVGAFSLFLLGVAMQGGPLLGSQPALTLGDATVSFCLGVTLYGEQPRTGFWLVPALLGLSVLLYGIFGLSHTRCLAQCVDRSRDELGGLGEPAAARG</sequence>
<dbReference type="PANTHER" id="PTHR40761:SF1">
    <property type="entry name" value="CONSERVED INTEGRAL MEMBRANE ALANINE VALINE AND LEUCINE RICH PROTEIN-RELATED"/>
    <property type="match status" value="1"/>
</dbReference>
<feature type="transmembrane region" description="Helical" evidence="1">
    <location>
        <begin position="53"/>
        <end position="72"/>
    </location>
</feature>
<evidence type="ECO:0000256" key="1">
    <source>
        <dbReference type="SAM" id="Phobius"/>
    </source>
</evidence>